<organism evidence="5">
    <name type="scientific">Spirodela intermedia</name>
    <name type="common">Intermediate duckweed</name>
    <dbReference type="NCBI Taxonomy" id="51605"/>
    <lineage>
        <taxon>Eukaryota</taxon>
        <taxon>Viridiplantae</taxon>
        <taxon>Streptophyta</taxon>
        <taxon>Embryophyta</taxon>
        <taxon>Tracheophyta</taxon>
        <taxon>Spermatophyta</taxon>
        <taxon>Magnoliopsida</taxon>
        <taxon>Liliopsida</taxon>
        <taxon>Araceae</taxon>
        <taxon>Lemnoideae</taxon>
        <taxon>Spirodela</taxon>
    </lineage>
</organism>
<evidence type="ECO:0000256" key="1">
    <source>
        <dbReference type="ARBA" id="ARBA00007130"/>
    </source>
</evidence>
<protein>
    <recommendedName>
        <fullName evidence="2">Autophagy-related protein 101</fullName>
    </recommendedName>
</protein>
<evidence type="ECO:0000313" key="6">
    <source>
        <dbReference type="EMBL" id="CAA7399514.1"/>
    </source>
</evidence>
<evidence type="ECO:0000256" key="2">
    <source>
        <dbReference type="ARBA" id="ARBA00018874"/>
    </source>
</evidence>
<evidence type="ECO:0000256" key="3">
    <source>
        <dbReference type="ARBA" id="ARBA00023006"/>
    </source>
</evidence>
<dbReference type="Proteomes" id="UP000663760">
    <property type="component" value="Chromosome 7"/>
</dbReference>
<dbReference type="EMBL" id="LR743594">
    <property type="protein sequence ID" value="CAA2623535.1"/>
    <property type="molecule type" value="Genomic_DNA"/>
</dbReference>
<feature type="region of interest" description="Disordered" evidence="4">
    <location>
        <begin position="120"/>
        <end position="145"/>
    </location>
</feature>
<dbReference type="PANTHER" id="PTHR13292:SF0">
    <property type="entry name" value="AUTOPHAGY-RELATED PROTEIN 101"/>
    <property type="match status" value="1"/>
</dbReference>
<accession>A0A7I8IYW9</accession>
<evidence type="ECO:0000313" key="5">
    <source>
        <dbReference type="EMBL" id="CAA2623535.1"/>
    </source>
</evidence>
<evidence type="ECO:0000313" key="7">
    <source>
        <dbReference type="Proteomes" id="UP000663760"/>
    </source>
</evidence>
<dbReference type="GO" id="GO:0000045">
    <property type="term" value="P:autophagosome assembly"/>
    <property type="evidence" value="ECO:0007669"/>
    <property type="project" value="TreeGrafter"/>
</dbReference>
<proteinExistence type="inferred from homology"/>
<gene>
    <name evidence="5" type="ORF">SI7747_07009462</name>
    <name evidence="6" type="ORF">SI8410_07010184</name>
</gene>
<keyword evidence="3" id="KW-0072">Autophagy</keyword>
<reference evidence="5" key="1">
    <citation type="submission" date="2019-12" db="EMBL/GenBank/DDBJ databases">
        <authorList>
            <person name="Scholz U."/>
            <person name="Mascher M."/>
            <person name="Fiebig A."/>
        </authorList>
    </citation>
    <scope>NUCLEOTIDE SEQUENCE</scope>
</reference>
<dbReference type="GO" id="GO:0019901">
    <property type="term" value="F:protein kinase binding"/>
    <property type="evidence" value="ECO:0007669"/>
    <property type="project" value="TreeGrafter"/>
</dbReference>
<keyword evidence="7" id="KW-1185">Reference proteome</keyword>
<dbReference type="Pfam" id="PF07855">
    <property type="entry name" value="ATG101"/>
    <property type="match status" value="1"/>
</dbReference>
<name>A0A7I8IYW9_SPIIN</name>
<dbReference type="GO" id="GO:0000407">
    <property type="term" value="C:phagophore assembly site"/>
    <property type="evidence" value="ECO:0007669"/>
    <property type="project" value="TreeGrafter"/>
</dbReference>
<evidence type="ECO:0000256" key="4">
    <source>
        <dbReference type="SAM" id="MobiDB-lite"/>
    </source>
</evidence>
<comment type="similarity">
    <text evidence="1">Belongs to the ATG101 family.</text>
</comment>
<dbReference type="EMBL" id="LR746270">
    <property type="protein sequence ID" value="CAA7399514.1"/>
    <property type="molecule type" value="Genomic_DNA"/>
</dbReference>
<dbReference type="AlphaFoldDB" id="A0A7I8IYW9"/>
<dbReference type="PANTHER" id="PTHR13292">
    <property type="entry name" value="AUTOPHAGY-RELATED PROTEIN 101"/>
    <property type="match status" value="1"/>
</dbReference>
<dbReference type="InterPro" id="IPR012445">
    <property type="entry name" value="ATG101"/>
</dbReference>
<dbReference type="OrthoDB" id="10259639at2759"/>
<dbReference type="GO" id="GO:1990316">
    <property type="term" value="C:Atg1/ULK1 kinase complex"/>
    <property type="evidence" value="ECO:0007669"/>
    <property type="project" value="TreeGrafter"/>
</dbReference>
<sequence length="218" mass="25289">MNCEVCHLKELEVELFQVREVLRCILHTIFFHRALSLVRPKDVDSELFDITYVQSGDAEFEKNLEEKVDHFYSWLEKHPNKKGQVLLSFYEVKNKQASWFTDKVERLYWEQWYINVNVSRPKPRGGQPTPKTSQPQGEAHRVEPGSSIAALESSLREVLFQIVRFVDEKKDHIPPVPNLEGVSFPYEITIPSRSDTSSSFGVDMIKRLLRSGHPSMLS</sequence>